<dbReference type="KEGG" id="cceu:CBR64_09860"/>
<feature type="domain" description="Major facilitator superfamily (MFS) profile" evidence="7">
    <location>
        <begin position="52"/>
        <end position="491"/>
    </location>
</feature>
<dbReference type="PRINTS" id="PR01036">
    <property type="entry name" value="TCRTETB"/>
</dbReference>
<keyword evidence="4 6" id="KW-0472">Membrane</keyword>
<feature type="transmembrane region" description="Helical" evidence="6">
    <location>
        <begin position="175"/>
        <end position="197"/>
    </location>
</feature>
<dbReference type="Pfam" id="PF07690">
    <property type="entry name" value="MFS_1"/>
    <property type="match status" value="1"/>
</dbReference>
<feature type="transmembrane region" description="Helical" evidence="6">
    <location>
        <begin position="141"/>
        <end position="163"/>
    </location>
</feature>
<dbReference type="InterPro" id="IPR011701">
    <property type="entry name" value="MFS"/>
</dbReference>
<dbReference type="GO" id="GO:0022857">
    <property type="term" value="F:transmembrane transporter activity"/>
    <property type="evidence" value="ECO:0007669"/>
    <property type="project" value="InterPro"/>
</dbReference>
<dbReference type="GO" id="GO:0005886">
    <property type="term" value="C:plasma membrane"/>
    <property type="evidence" value="ECO:0007669"/>
    <property type="project" value="UniProtKB-SubCell"/>
</dbReference>
<evidence type="ECO:0000256" key="2">
    <source>
        <dbReference type="ARBA" id="ARBA00022692"/>
    </source>
</evidence>
<feature type="transmembrane region" description="Helical" evidence="6">
    <location>
        <begin position="203"/>
        <end position="225"/>
    </location>
</feature>
<dbReference type="InterPro" id="IPR020846">
    <property type="entry name" value="MFS_dom"/>
</dbReference>
<sequence length="496" mass="49675">MTRTHDAAPAAPSDAEKLPAAPGPEDETRHAGTPLAPADPSATLPAATQRVVMSGMFALVLLGAFEALAVATAMPTVASALDGLSLYAVAFAGTIAASVVGMVVGGRWGDRSGPTAPLLVGVSLFLLGLLVAGLAPTMEVFVAGRVLQGLGSGTYLVALYVLVARVYPEDRRPRVFAAFAAAWMVPSIVGPAIAGIVVQHAGWRGVFLAVPVLAVPALALMWPGLRAVSAAAAPREATDAAPADRATGRAPLWWAVVAAAGVGLLHVAGQHDGPLLAVLLVVALGVIAAAVPRLLPRGTARAASGLPAVIAIGALIGAAFTGTEVLLPLLLSHERGLSPAAAGAVLTFGAVGWSAAAWVRGHARWAWPHVAYVRLGTALITLGVGAVMLLALPGVPTIVGMLAWTVAGTGMGFVSPTVSVLTLELSAVRQQGANSSALQVANALAAAVALAITGSLLWALRDALGLGAYVVCFGITAAVALTAFLVAPRTRPAPAG</sequence>
<dbReference type="SUPFAM" id="SSF103473">
    <property type="entry name" value="MFS general substrate transporter"/>
    <property type="match status" value="1"/>
</dbReference>
<evidence type="ECO:0000256" key="5">
    <source>
        <dbReference type="SAM" id="MobiDB-lite"/>
    </source>
</evidence>
<dbReference type="AlphaFoldDB" id="A0A1Y0HU92"/>
<evidence type="ECO:0000313" key="8">
    <source>
        <dbReference type="EMBL" id="ARU51742.1"/>
    </source>
</evidence>
<feature type="transmembrane region" description="Helical" evidence="6">
    <location>
        <begin position="340"/>
        <end position="359"/>
    </location>
</feature>
<feature type="transmembrane region" description="Helical" evidence="6">
    <location>
        <begin position="398"/>
        <end position="425"/>
    </location>
</feature>
<evidence type="ECO:0000256" key="6">
    <source>
        <dbReference type="SAM" id="Phobius"/>
    </source>
</evidence>
<accession>A0A1Y0HU92</accession>
<evidence type="ECO:0000256" key="1">
    <source>
        <dbReference type="ARBA" id="ARBA00004651"/>
    </source>
</evidence>
<reference evidence="8 9" key="1">
    <citation type="submission" date="2017-05" db="EMBL/GenBank/DDBJ databases">
        <authorList>
            <person name="Song R."/>
            <person name="Chenine A.L."/>
            <person name="Ruprecht R.M."/>
        </authorList>
    </citation>
    <scope>NUCLEOTIDE SEQUENCE [LARGE SCALE GENOMIC DNA]</scope>
    <source>
        <strain evidence="8 9">PSBB019</strain>
    </source>
</reference>
<dbReference type="Gene3D" id="1.20.1250.20">
    <property type="entry name" value="MFS general substrate transporter like domains"/>
    <property type="match status" value="1"/>
</dbReference>
<dbReference type="PROSITE" id="PS50850">
    <property type="entry name" value="MFS"/>
    <property type="match status" value="1"/>
</dbReference>
<comment type="subcellular location">
    <subcellularLocation>
        <location evidence="1">Cell membrane</location>
        <topology evidence="1">Multi-pass membrane protein</topology>
    </subcellularLocation>
</comment>
<feature type="transmembrane region" description="Helical" evidence="6">
    <location>
        <begin position="57"/>
        <end position="78"/>
    </location>
</feature>
<feature type="transmembrane region" description="Helical" evidence="6">
    <location>
        <begin position="371"/>
        <end position="392"/>
    </location>
</feature>
<keyword evidence="2 6" id="KW-0812">Transmembrane</keyword>
<feature type="transmembrane region" description="Helical" evidence="6">
    <location>
        <begin position="252"/>
        <end position="269"/>
    </location>
</feature>
<feature type="transmembrane region" description="Helical" evidence="6">
    <location>
        <begin position="466"/>
        <end position="487"/>
    </location>
</feature>
<dbReference type="PANTHER" id="PTHR23501">
    <property type="entry name" value="MAJOR FACILITATOR SUPERFAMILY"/>
    <property type="match status" value="1"/>
</dbReference>
<feature type="transmembrane region" description="Helical" evidence="6">
    <location>
        <begin position="84"/>
        <end position="104"/>
    </location>
</feature>
<proteinExistence type="predicted"/>
<dbReference type="RefSeq" id="WP_208863453.1">
    <property type="nucleotide sequence ID" value="NZ_CP021383.1"/>
</dbReference>
<feature type="region of interest" description="Disordered" evidence="5">
    <location>
        <begin position="1"/>
        <end position="41"/>
    </location>
</feature>
<dbReference type="InterPro" id="IPR036259">
    <property type="entry name" value="MFS_trans_sf"/>
</dbReference>
<feature type="transmembrane region" description="Helical" evidence="6">
    <location>
        <begin position="302"/>
        <end position="320"/>
    </location>
</feature>
<dbReference type="PANTHER" id="PTHR23501:SF154">
    <property type="entry name" value="MULTIDRUG-EFFLUX TRANSPORTER RV1634-RELATED"/>
    <property type="match status" value="1"/>
</dbReference>
<evidence type="ECO:0000313" key="9">
    <source>
        <dbReference type="Proteomes" id="UP000196228"/>
    </source>
</evidence>
<dbReference type="EMBL" id="CP021383">
    <property type="protein sequence ID" value="ARU51742.1"/>
    <property type="molecule type" value="Genomic_DNA"/>
</dbReference>
<gene>
    <name evidence="8" type="ORF">CBR64_09860</name>
</gene>
<protein>
    <recommendedName>
        <fullName evidence="7">Major facilitator superfamily (MFS) profile domain-containing protein</fullName>
    </recommendedName>
</protein>
<feature type="transmembrane region" description="Helical" evidence="6">
    <location>
        <begin position="275"/>
        <end position="295"/>
    </location>
</feature>
<feature type="transmembrane region" description="Helical" evidence="6">
    <location>
        <begin position="437"/>
        <end position="460"/>
    </location>
</feature>
<feature type="transmembrane region" description="Helical" evidence="6">
    <location>
        <begin position="116"/>
        <end position="135"/>
    </location>
</feature>
<evidence type="ECO:0000259" key="7">
    <source>
        <dbReference type="PROSITE" id="PS50850"/>
    </source>
</evidence>
<keyword evidence="3 6" id="KW-1133">Transmembrane helix</keyword>
<evidence type="ECO:0000256" key="4">
    <source>
        <dbReference type="ARBA" id="ARBA00023136"/>
    </source>
</evidence>
<organism evidence="8 9">
    <name type="scientific">Cellulosimicrobium cellulans</name>
    <name type="common">Arthrobacter luteus</name>
    <dbReference type="NCBI Taxonomy" id="1710"/>
    <lineage>
        <taxon>Bacteria</taxon>
        <taxon>Bacillati</taxon>
        <taxon>Actinomycetota</taxon>
        <taxon>Actinomycetes</taxon>
        <taxon>Micrococcales</taxon>
        <taxon>Promicromonosporaceae</taxon>
        <taxon>Cellulosimicrobium</taxon>
    </lineage>
</organism>
<evidence type="ECO:0000256" key="3">
    <source>
        <dbReference type="ARBA" id="ARBA00022989"/>
    </source>
</evidence>
<dbReference type="Proteomes" id="UP000196228">
    <property type="component" value="Chromosome"/>
</dbReference>
<name>A0A1Y0HU92_CELCE</name>